<evidence type="ECO:0000256" key="1">
    <source>
        <dbReference type="SAM" id="MobiDB-lite"/>
    </source>
</evidence>
<dbReference type="Proteomes" id="UP000242715">
    <property type="component" value="Unassembled WGS sequence"/>
</dbReference>
<evidence type="ECO:0000259" key="2">
    <source>
        <dbReference type="Pfam" id="PF02201"/>
    </source>
</evidence>
<dbReference type="Pfam" id="PF02201">
    <property type="entry name" value="SWIB"/>
    <property type="match status" value="1"/>
</dbReference>
<accession>A0A2Z6N3S0</accession>
<feature type="compositionally biased region" description="Polar residues" evidence="1">
    <location>
        <begin position="111"/>
        <end position="121"/>
    </location>
</feature>
<dbReference type="SUPFAM" id="SSF47592">
    <property type="entry name" value="SWIB/MDM2 domain"/>
    <property type="match status" value="1"/>
</dbReference>
<proteinExistence type="predicted"/>
<name>A0A2Z6N3S0_TRISU</name>
<keyword evidence="4" id="KW-1185">Reference proteome</keyword>
<evidence type="ECO:0000313" key="4">
    <source>
        <dbReference type="Proteomes" id="UP000242715"/>
    </source>
</evidence>
<dbReference type="OrthoDB" id="1164142at2759"/>
<dbReference type="AlphaFoldDB" id="A0A2Z6N3S0"/>
<gene>
    <name evidence="3" type="ORF">TSUD_222980</name>
</gene>
<sequence length="142" mass="15650">MNPMGAITGRRSMSTISKAVAEIVGVGKTKTRKATSELCTFMGIPHQSRSEIAVILSKFMKLYNPRSPGIKKDKLWEQNLQTLMRGRNNIGFPEVLKIVSPEFGQGPINIKDTSIDSNMDNTKGKKTQQKGKGKTKGKGKKK</sequence>
<feature type="domain" description="DM2" evidence="2">
    <location>
        <begin position="32"/>
        <end position="101"/>
    </location>
</feature>
<protein>
    <recommendedName>
        <fullName evidence="2">DM2 domain-containing protein</fullName>
    </recommendedName>
</protein>
<feature type="region of interest" description="Disordered" evidence="1">
    <location>
        <begin position="104"/>
        <end position="142"/>
    </location>
</feature>
<evidence type="ECO:0000313" key="3">
    <source>
        <dbReference type="EMBL" id="GAU39528.1"/>
    </source>
</evidence>
<reference evidence="4" key="1">
    <citation type="journal article" date="2017" name="Front. Plant Sci.">
        <title>Climate Clever Clovers: New Paradigm to Reduce the Environmental Footprint of Ruminants by Breeding Low Methanogenic Forages Utilizing Haplotype Variation.</title>
        <authorList>
            <person name="Kaur P."/>
            <person name="Appels R."/>
            <person name="Bayer P.E."/>
            <person name="Keeble-Gagnere G."/>
            <person name="Wang J."/>
            <person name="Hirakawa H."/>
            <person name="Shirasawa K."/>
            <person name="Vercoe P."/>
            <person name="Stefanova K."/>
            <person name="Durmic Z."/>
            <person name="Nichols P."/>
            <person name="Revell C."/>
            <person name="Isobe S.N."/>
            <person name="Edwards D."/>
            <person name="Erskine W."/>
        </authorList>
    </citation>
    <scope>NUCLEOTIDE SEQUENCE [LARGE SCALE GENOMIC DNA]</scope>
    <source>
        <strain evidence="4">cv. Daliak</strain>
    </source>
</reference>
<dbReference type="InterPro" id="IPR003121">
    <property type="entry name" value="SWIB_MDM2_domain"/>
</dbReference>
<dbReference type="EMBL" id="DF973766">
    <property type="protein sequence ID" value="GAU39528.1"/>
    <property type="molecule type" value="Genomic_DNA"/>
</dbReference>
<feature type="compositionally biased region" description="Basic residues" evidence="1">
    <location>
        <begin position="124"/>
        <end position="142"/>
    </location>
</feature>
<dbReference type="InterPro" id="IPR036885">
    <property type="entry name" value="SWIB_MDM2_dom_sf"/>
</dbReference>
<organism evidence="3 4">
    <name type="scientific">Trifolium subterraneum</name>
    <name type="common">Subterranean clover</name>
    <dbReference type="NCBI Taxonomy" id="3900"/>
    <lineage>
        <taxon>Eukaryota</taxon>
        <taxon>Viridiplantae</taxon>
        <taxon>Streptophyta</taxon>
        <taxon>Embryophyta</taxon>
        <taxon>Tracheophyta</taxon>
        <taxon>Spermatophyta</taxon>
        <taxon>Magnoliopsida</taxon>
        <taxon>eudicotyledons</taxon>
        <taxon>Gunneridae</taxon>
        <taxon>Pentapetalae</taxon>
        <taxon>rosids</taxon>
        <taxon>fabids</taxon>
        <taxon>Fabales</taxon>
        <taxon>Fabaceae</taxon>
        <taxon>Papilionoideae</taxon>
        <taxon>50 kb inversion clade</taxon>
        <taxon>NPAAA clade</taxon>
        <taxon>Hologalegina</taxon>
        <taxon>IRL clade</taxon>
        <taxon>Trifolieae</taxon>
        <taxon>Trifolium</taxon>
    </lineage>
</organism>